<sequence length="134" mass="14307">MSYAAAHDRPLIPPVATHSLNTCVTPGPCWPSGLFLAIKAVPATMLGRLKSTEFRWRTTLTPIAAGRTQRRHSGHSSPYRALALGAAMHSARCSCRAGFFEGPVKADPGLMEALPGVVMAASPPECWRHRSGST</sequence>
<accession>A0A432JIG4</accession>
<name>A0A432JIG4_9GAMM</name>
<proteinExistence type="predicted"/>
<organism evidence="1">
    <name type="scientific">Billgrantia gudaonensis</name>
    <dbReference type="NCBI Taxonomy" id="376427"/>
    <lineage>
        <taxon>Bacteria</taxon>
        <taxon>Pseudomonadati</taxon>
        <taxon>Pseudomonadota</taxon>
        <taxon>Gammaproteobacteria</taxon>
        <taxon>Oceanospirillales</taxon>
        <taxon>Halomonadaceae</taxon>
        <taxon>Billgrantia</taxon>
    </lineage>
</organism>
<evidence type="ECO:0000313" key="1">
    <source>
        <dbReference type="EMBL" id="RUA22232.1"/>
    </source>
</evidence>
<reference evidence="1" key="1">
    <citation type="submission" date="2018-12" db="EMBL/GenBank/DDBJ databases">
        <authorList>
            <person name="Jadhav K."/>
            <person name="Kushwaha B."/>
            <person name="Jadhav I."/>
        </authorList>
    </citation>
    <scope>NUCLEOTIDE SEQUENCE [LARGE SCALE GENOMIC DNA]</scope>
    <source>
        <strain evidence="1">SBS 10</strain>
    </source>
</reference>
<protein>
    <submittedName>
        <fullName evidence="1">Uncharacterized protein</fullName>
    </submittedName>
</protein>
<comment type="caution">
    <text evidence="1">The sequence shown here is derived from an EMBL/GenBank/DDBJ whole genome shotgun (WGS) entry which is preliminary data.</text>
</comment>
<gene>
    <name evidence="1" type="ORF">DSL92_07010</name>
</gene>
<dbReference type="AlphaFoldDB" id="A0A432JIG4"/>
<dbReference type="EMBL" id="RXHI01000021">
    <property type="protein sequence ID" value="RUA22232.1"/>
    <property type="molecule type" value="Genomic_DNA"/>
</dbReference>